<dbReference type="Gene3D" id="1.10.10.10">
    <property type="entry name" value="Winged helix-like DNA-binding domain superfamily/Winged helix DNA-binding domain"/>
    <property type="match status" value="1"/>
</dbReference>
<dbReference type="GO" id="GO:0006355">
    <property type="term" value="P:regulation of DNA-templated transcription"/>
    <property type="evidence" value="ECO:0007669"/>
    <property type="project" value="InterPro"/>
</dbReference>
<keyword evidence="1" id="KW-0472">Membrane</keyword>
<evidence type="ECO:0000313" key="3">
    <source>
        <dbReference type="EMBL" id="MWV28427.1"/>
    </source>
</evidence>
<dbReference type="EMBL" id="WUBR01000002">
    <property type="protein sequence ID" value="MWV28427.1"/>
    <property type="molecule type" value="Genomic_DNA"/>
</dbReference>
<keyword evidence="4" id="KW-1185">Reference proteome</keyword>
<dbReference type="AlphaFoldDB" id="A0A844XD91"/>
<feature type="domain" description="HTH luxR-type" evidence="2">
    <location>
        <begin position="7"/>
        <end position="72"/>
    </location>
</feature>
<dbReference type="SUPFAM" id="SSF46894">
    <property type="entry name" value="C-terminal effector domain of the bipartite response regulators"/>
    <property type="match status" value="1"/>
</dbReference>
<evidence type="ECO:0000259" key="2">
    <source>
        <dbReference type="PROSITE" id="PS50043"/>
    </source>
</evidence>
<keyword evidence="1" id="KW-1133">Transmembrane helix</keyword>
<evidence type="ECO:0000313" key="4">
    <source>
        <dbReference type="Proteomes" id="UP000461409"/>
    </source>
</evidence>
<dbReference type="GO" id="GO:0003677">
    <property type="term" value="F:DNA binding"/>
    <property type="evidence" value="ECO:0007669"/>
    <property type="project" value="InterPro"/>
</dbReference>
<dbReference type="Proteomes" id="UP000461409">
    <property type="component" value="Unassembled WGS sequence"/>
</dbReference>
<accession>A0A844XD91</accession>
<dbReference type="SMART" id="SM00421">
    <property type="entry name" value="HTH_LUXR"/>
    <property type="match status" value="1"/>
</dbReference>
<protein>
    <submittedName>
        <fullName evidence="3">Helix-turn-helix transcriptional regulator</fullName>
    </submittedName>
</protein>
<keyword evidence="1" id="KW-0812">Transmembrane</keyword>
<feature type="transmembrane region" description="Helical" evidence="1">
    <location>
        <begin position="141"/>
        <end position="166"/>
    </location>
</feature>
<dbReference type="Pfam" id="PF00196">
    <property type="entry name" value="GerE"/>
    <property type="match status" value="1"/>
</dbReference>
<dbReference type="PROSITE" id="PS50043">
    <property type="entry name" value="HTH_LUXR_2"/>
    <property type="match status" value="1"/>
</dbReference>
<reference evidence="3 4" key="2">
    <citation type="submission" date="2020-02" db="EMBL/GenBank/DDBJ databases">
        <title>Erythrobacter dongmakensis sp. nov., isolated from a tidal mudflat.</title>
        <authorList>
            <person name="Kim I.S."/>
        </authorList>
    </citation>
    <scope>NUCLEOTIDE SEQUENCE [LARGE SCALE GENOMIC DNA]</scope>
    <source>
        <strain evidence="3 4">GH3-10</strain>
    </source>
</reference>
<dbReference type="InterPro" id="IPR016032">
    <property type="entry name" value="Sig_transdc_resp-reg_C-effctor"/>
</dbReference>
<organism evidence="3 4">
    <name type="scientific">Aurantiacibacter rhizosphaerae</name>
    <dbReference type="NCBI Taxonomy" id="2691582"/>
    <lineage>
        <taxon>Bacteria</taxon>
        <taxon>Pseudomonadati</taxon>
        <taxon>Pseudomonadota</taxon>
        <taxon>Alphaproteobacteria</taxon>
        <taxon>Sphingomonadales</taxon>
        <taxon>Erythrobacteraceae</taxon>
        <taxon>Aurantiacibacter</taxon>
    </lineage>
</organism>
<dbReference type="CDD" id="cd06170">
    <property type="entry name" value="LuxR_C_like"/>
    <property type="match status" value="1"/>
</dbReference>
<evidence type="ECO:0000256" key="1">
    <source>
        <dbReference type="SAM" id="Phobius"/>
    </source>
</evidence>
<dbReference type="InterPro" id="IPR036388">
    <property type="entry name" value="WH-like_DNA-bd_sf"/>
</dbReference>
<sequence>MGDSSLPDGRSRKLTAKQRAVLDLLIQHKTSKEIARLLGISHYTVDQRVAAARKKLGVTSRNELAVTYRRISEKPENLSSEAAYRFPHVELDLDDRDQVIGTSGLLNHTAKGPISIKSKAHQPSERHIRVVPEFFEGQYGVYIRLTAIGIVAVLLLTIVLGGLAAFGQLSDLMFS</sequence>
<dbReference type="InterPro" id="IPR000792">
    <property type="entry name" value="Tscrpt_reg_LuxR_C"/>
</dbReference>
<gene>
    <name evidence="3" type="ORF">GRF63_10975</name>
</gene>
<proteinExistence type="predicted"/>
<name>A0A844XD91_9SPHN</name>
<comment type="caution">
    <text evidence="3">The sequence shown here is derived from an EMBL/GenBank/DDBJ whole genome shotgun (WGS) entry which is preliminary data.</text>
</comment>
<reference evidence="3 4" key="1">
    <citation type="submission" date="2019-12" db="EMBL/GenBank/DDBJ databases">
        <authorList>
            <person name="Lee S.D."/>
        </authorList>
    </citation>
    <scope>NUCLEOTIDE SEQUENCE [LARGE SCALE GENOMIC DNA]</scope>
    <source>
        <strain evidence="3 4">GH3-10</strain>
    </source>
</reference>